<organism evidence="1 2">
    <name type="scientific">Halohasta litchfieldiae</name>
    <dbReference type="NCBI Taxonomy" id="1073996"/>
    <lineage>
        <taxon>Archaea</taxon>
        <taxon>Methanobacteriati</taxon>
        <taxon>Methanobacteriota</taxon>
        <taxon>Stenosarchaea group</taxon>
        <taxon>Halobacteria</taxon>
        <taxon>Halobacteriales</taxon>
        <taxon>Haloferacaceae</taxon>
        <taxon>Halohasta</taxon>
    </lineage>
</organism>
<dbReference type="RefSeq" id="WP_162551741.1">
    <property type="nucleotide sequence ID" value="NZ_CP024845.1"/>
</dbReference>
<dbReference type="EMBL" id="FNYR01000002">
    <property type="protein sequence ID" value="SEI52384.1"/>
    <property type="molecule type" value="Genomic_DNA"/>
</dbReference>
<dbReference type="Proteomes" id="UP000198888">
    <property type="component" value="Unassembled WGS sequence"/>
</dbReference>
<gene>
    <name evidence="1" type="ORF">SAMN05444271_10217</name>
</gene>
<dbReference type="OrthoDB" id="338670at2157"/>
<dbReference type="AlphaFoldDB" id="A0A1H6RGE4"/>
<evidence type="ECO:0000313" key="1">
    <source>
        <dbReference type="EMBL" id="SEI52384.1"/>
    </source>
</evidence>
<evidence type="ECO:0000313" key="2">
    <source>
        <dbReference type="Proteomes" id="UP000198888"/>
    </source>
</evidence>
<keyword evidence="2" id="KW-1185">Reference proteome</keyword>
<accession>A0A2H4Q643</accession>
<proteinExistence type="predicted"/>
<dbReference type="KEGG" id="hae:halTADL_3107"/>
<sequence>MPFQWLSANACPSCNIIPTATRYDDFGYPLCPNCGTVIRSAEGGEEQQLAATAQSD</sequence>
<dbReference type="STRING" id="1073996.SAMN05444271_10217"/>
<name>A0A1H6RGE4_9EURY</name>
<reference evidence="1 2" key="1">
    <citation type="submission" date="2016-10" db="EMBL/GenBank/DDBJ databases">
        <authorList>
            <person name="de Groot N.N."/>
        </authorList>
    </citation>
    <scope>NUCLEOTIDE SEQUENCE [LARGE SCALE GENOMIC DNA]</scope>
    <source>
        <strain evidence="1 2">DSM 22187</strain>
    </source>
</reference>
<protein>
    <submittedName>
        <fullName evidence="1">Uncharacterized protein</fullName>
    </submittedName>
</protein>
<accession>A0A1H6RGE4</accession>
<dbReference type="GeneID" id="43932793"/>